<feature type="domain" description="Response regulatory" evidence="10">
    <location>
        <begin position="5"/>
        <end position="122"/>
    </location>
</feature>
<evidence type="ECO:0000256" key="8">
    <source>
        <dbReference type="PROSITE-ProRule" id="PRU00169"/>
    </source>
</evidence>
<dbReference type="AlphaFoldDB" id="A0A5Q2TJ02"/>
<dbReference type="GO" id="GO:0043565">
    <property type="term" value="F:sequence-specific DNA binding"/>
    <property type="evidence" value="ECO:0007669"/>
    <property type="project" value="InterPro"/>
</dbReference>
<evidence type="ECO:0000256" key="1">
    <source>
        <dbReference type="ARBA" id="ARBA00004496"/>
    </source>
</evidence>
<dbReference type="InterPro" id="IPR018062">
    <property type="entry name" value="HTH_AraC-typ_CS"/>
</dbReference>
<proteinExistence type="predicted"/>
<dbReference type="SMART" id="SM00448">
    <property type="entry name" value="REC"/>
    <property type="match status" value="1"/>
</dbReference>
<dbReference type="GO" id="GO:0005737">
    <property type="term" value="C:cytoplasm"/>
    <property type="evidence" value="ECO:0007669"/>
    <property type="project" value="UniProtKB-SubCell"/>
</dbReference>
<dbReference type="InterPro" id="IPR011006">
    <property type="entry name" value="CheY-like_superfamily"/>
</dbReference>
<evidence type="ECO:0000313" key="11">
    <source>
        <dbReference type="EMBL" id="QGH33963.1"/>
    </source>
</evidence>
<dbReference type="CDD" id="cd17536">
    <property type="entry name" value="REC_YesN-like"/>
    <property type="match status" value="1"/>
</dbReference>
<comment type="subcellular location">
    <subcellularLocation>
        <location evidence="1">Cytoplasm</location>
    </subcellularLocation>
</comment>
<dbReference type="PANTHER" id="PTHR42713:SF3">
    <property type="entry name" value="TRANSCRIPTIONAL REGULATORY PROTEIN HPTR"/>
    <property type="match status" value="1"/>
</dbReference>
<sequence length="496" mass="58492">MSVLKVLFVDDEPLIREGLTSVIEWNDYGYQVVGTAENGKVGLEKIRTLRPDVVFVDIRMPGLSGIDMVKQAKQEGYSCKFVVLSGYSNFSYAQQSIRLGMESYLLKPVDEEELIPLIQHLQKKCMSENLLHSQINEYETMTEMEEWKEFLQGRKKNNSWLKQYQDGTFRIASVTFIDQPEKSWVEGKIDTDQLYKYVWIDQVMYLLFKDCDVASIKRLFLSSSRLMATKHHQFQFMEEGTTIEKLPVIVNQLKQLHRLHFSYGNTTILSNKELVSENHYLAEDWIEEVCRSIEFEDDNKLDCYFDEIEKYYQANQYQSRRIVTELIEITKDIYTKLSKANTDIHIPSNEEMAKIICDSQTLQELLSSLKNLLSQTASEIIGFACNAENTIEKIIEFVEKFYYKDLNLKVIADLFNYNRSYLGKKFKKQTGNYFHRYLDIVRMEKAKYFLVEEDLKVYEVSEKVGYSNNDYFYKKFKKYVGVSPKEFQKRHRKQHA</sequence>
<dbReference type="SUPFAM" id="SSF46689">
    <property type="entry name" value="Homeodomain-like"/>
    <property type="match status" value="1"/>
</dbReference>
<dbReference type="GO" id="GO:0000160">
    <property type="term" value="P:phosphorelay signal transduction system"/>
    <property type="evidence" value="ECO:0007669"/>
    <property type="project" value="UniProtKB-KW"/>
</dbReference>
<organism evidence="11 12">
    <name type="scientific">Gracilibacillus salitolerans</name>
    <dbReference type="NCBI Taxonomy" id="2663022"/>
    <lineage>
        <taxon>Bacteria</taxon>
        <taxon>Bacillati</taxon>
        <taxon>Bacillota</taxon>
        <taxon>Bacilli</taxon>
        <taxon>Bacillales</taxon>
        <taxon>Bacillaceae</taxon>
        <taxon>Gracilibacillus</taxon>
    </lineage>
</organism>
<dbReference type="InterPro" id="IPR001789">
    <property type="entry name" value="Sig_transdc_resp-reg_receiver"/>
</dbReference>
<dbReference type="KEGG" id="grc:GI584_07975"/>
<dbReference type="Pfam" id="PF12833">
    <property type="entry name" value="HTH_18"/>
    <property type="match status" value="1"/>
</dbReference>
<feature type="modified residue" description="4-aspartylphosphate" evidence="8">
    <location>
        <position position="57"/>
    </location>
</feature>
<keyword evidence="2" id="KW-0963">Cytoplasm</keyword>
<reference evidence="11 12" key="1">
    <citation type="submission" date="2019-11" db="EMBL/GenBank/DDBJ databases">
        <title>Gracilibacillus salitolerans sp. nov., a moderate halophile isolated from a saline soil in northwest China.</title>
        <authorList>
            <person name="Gan L."/>
        </authorList>
    </citation>
    <scope>NUCLEOTIDE SEQUENCE [LARGE SCALE GENOMIC DNA]</scope>
    <source>
        <strain evidence="11 12">SCU50</strain>
    </source>
</reference>
<dbReference type="Proteomes" id="UP000339690">
    <property type="component" value="Chromosome"/>
</dbReference>
<keyword evidence="12" id="KW-1185">Reference proteome</keyword>
<dbReference type="PROSITE" id="PS01124">
    <property type="entry name" value="HTH_ARAC_FAMILY_2"/>
    <property type="match status" value="1"/>
</dbReference>
<protein>
    <submittedName>
        <fullName evidence="11">Response regulator</fullName>
    </submittedName>
</protein>
<dbReference type="Gene3D" id="1.10.10.60">
    <property type="entry name" value="Homeodomain-like"/>
    <property type="match status" value="2"/>
</dbReference>
<name>A0A5Q2TJ02_9BACI</name>
<evidence type="ECO:0000256" key="3">
    <source>
        <dbReference type="ARBA" id="ARBA00022553"/>
    </source>
</evidence>
<dbReference type="InterPro" id="IPR009057">
    <property type="entry name" value="Homeodomain-like_sf"/>
</dbReference>
<dbReference type="Gene3D" id="3.40.50.2300">
    <property type="match status" value="1"/>
</dbReference>
<dbReference type="PANTHER" id="PTHR42713">
    <property type="entry name" value="HISTIDINE KINASE-RELATED"/>
    <property type="match status" value="1"/>
</dbReference>
<dbReference type="GO" id="GO:0003700">
    <property type="term" value="F:DNA-binding transcription factor activity"/>
    <property type="evidence" value="ECO:0007669"/>
    <property type="project" value="InterPro"/>
</dbReference>
<keyword evidence="7" id="KW-0804">Transcription</keyword>
<dbReference type="InterPro" id="IPR018060">
    <property type="entry name" value="HTH_AraC"/>
</dbReference>
<evidence type="ECO:0000256" key="4">
    <source>
        <dbReference type="ARBA" id="ARBA00023012"/>
    </source>
</evidence>
<dbReference type="PROSITE" id="PS00041">
    <property type="entry name" value="HTH_ARAC_FAMILY_1"/>
    <property type="match status" value="1"/>
</dbReference>
<evidence type="ECO:0000256" key="2">
    <source>
        <dbReference type="ARBA" id="ARBA00022490"/>
    </source>
</evidence>
<evidence type="ECO:0000256" key="5">
    <source>
        <dbReference type="ARBA" id="ARBA00023015"/>
    </source>
</evidence>
<keyword evidence="6" id="KW-0238">DNA-binding</keyword>
<dbReference type="PRINTS" id="PR00032">
    <property type="entry name" value="HTHARAC"/>
</dbReference>
<feature type="domain" description="HTH araC/xylS-type" evidence="9">
    <location>
        <begin position="392"/>
        <end position="490"/>
    </location>
</feature>
<accession>A0A5Q2TJ02</accession>
<evidence type="ECO:0000256" key="6">
    <source>
        <dbReference type="ARBA" id="ARBA00023125"/>
    </source>
</evidence>
<evidence type="ECO:0000259" key="10">
    <source>
        <dbReference type="PROSITE" id="PS50110"/>
    </source>
</evidence>
<keyword evidence="5" id="KW-0805">Transcription regulation</keyword>
<dbReference type="SMART" id="SM00342">
    <property type="entry name" value="HTH_ARAC"/>
    <property type="match status" value="1"/>
</dbReference>
<dbReference type="SUPFAM" id="SSF52172">
    <property type="entry name" value="CheY-like"/>
    <property type="match status" value="1"/>
</dbReference>
<dbReference type="EMBL" id="CP045915">
    <property type="protein sequence ID" value="QGH33963.1"/>
    <property type="molecule type" value="Genomic_DNA"/>
</dbReference>
<dbReference type="Pfam" id="PF00072">
    <property type="entry name" value="Response_reg"/>
    <property type="match status" value="1"/>
</dbReference>
<evidence type="ECO:0000259" key="9">
    <source>
        <dbReference type="PROSITE" id="PS01124"/>
    </source>
</evidence>
<gene>
    <name evidence="11" type="ORF">GI584_07975</name>
</gene>
<dbReference type="RefSeq" id="WP_153790891.1">
    <property type="nucleotide sequence ID" value="NZ_CP045915.1"/>
</dbReference>
<dbReference type="PROSITE" id="PS50110">
    <property type="entry name" value="RESPONSE_REGULATORY"/>
    <property type="match status" value="1"/>
</dbReference>
<dbReference type="InterPro" id="IPR020449">
    <property type="entry name" value="Tscrpt_reg_AraC-type_HTH"/>
</dbReference>
<keyword evidence="3 8" id="KW-0597">Phosphoprotein</keyword>
<keyword evidence="4" id="KW-0902">Two-component regulatory system</keyword>
<evidence type="ECO:0000313" key="12">
    <source>
        <dbReference type="Proteomes" id="UP000339690"/>
    </source>
</evidence>
<evidence type="ECO:0000256" key="7">
    <source>
        <dbReference type="ARBA" id="ARBA00023163"/>
    </source>
</evidence>
<dbReference type="InterPro" id="IPR051552">
    <property type="entry name" value="HptR"/>
</dbReference>